<evidence type="ECO:0000313" key="1">
    <source>
        <dbReference type="EMBL" id="AMP06015.1"/>
    </source>
</evidence>
<organism evidence="1 2">
    <name type="scientific">Collimonas pratensis</name>
    <dbReference type="NCBI Taxonomy" id="279113"/>
    <lineage>
        <taxon>Bacteria</taxon>
        <taxon>Pseudomonadati</taxon>
        <taxon>Pseudomonadota</taxon>
        <taxon>Betaproteobacteria</taxon>
        <taxon>Burkholderiales</taxon>
        <taxon>Oxalobacteraceae</taxon>
        <taxon>Collimonas</taxon>
    </lineage>
</organism>
<dbReference type="STRING" id="279113.CPter91_3694"/>
<dbReference type="EMBL" id="CP013234">
    <property type="protein sequence ID" value="AMP06015.1"/>
    <property type="molecule type" value="Genomic_DNA"/>
</dbReference>
<dbReference type="PATRIC" id="fig|279113.9.peg.3668"/>
<sequence>MPLFLYHLLVLHLRYTRVTPNLYLNILNDGAPVVGRTAWQ</sequence>
<name>A0A127Q840_9BURK</name>
<accession>A0A127Q840</accession>
<reference evidence="1 2" key="1">
    <citation type="submission" date="2015-11" db="EMBL/GenBank/DDBJ databases">
        <title>Exploring the genomic traits of fungus-feeding bacterial genus Collimonas.</title>
        <authorList>
            <person name="Song C."/>
            <person name="Schmidt R."/>
            <person name="de Jager V."/>
            <person name="Krzyzanowska D."/>
            <person name="Jongedijk E."/>
            <person name="Cankar K."/>
            <person name="Beekwilder J."/>
            <person name="van Veen A."/>
            <person name="de Boer W."/>
            <person name="van Veen J.A."/>
            <person name="Garbeva P."/>
        </authorList>
    </citation>
    <scope>NUCLEOTIDE SEQUENCE [LARGE SCALE GENOMIC DNA]</scope>
    <source>
        <strain evidence="1 2">Ter91</strain>
    </source>
</reference>
<dbReference type="KEGG" id="cpra:CPter91_3694"/>
<evidence type="ECO:0000313" key="2">
    <source>
        <dbReference type="Proteomes" id="UP000074561"/>
    </source>
</evidence>
<dbReference type="AlphaFoldDB" id="A0A127Q840"/>
<gene>
    <name evidence="1" type="ORF">CPter91_3694</name>
</gene>
<proteinExistence type="predicted"/>
<protein>
    <submittedName>
        <fullName evidence="1">Uncharacterized protein</fullName>
    </submittedName>
</protein>
<dbReference type="Proteomes" id="UP000074561">
    <property type="component" value="Chromosome"/>
</dbReference>